<dbReference type="InterPro" id="IPR012337">
    <property type="entry name" value="RNaseH-like_sf"/>
</dbReference>
<comment type="catalytic activity">
    <reaction evidence="1">
        <text>Endonucleolytic cleavage to 5'-phosphomonoester.</text>
        <dbReference type="EC" id="3.1.26.4"/>
    </reaction>
</comment>
<evidence type="ECO:0000259" key="12">
    <source>
        <dbReference type="PROSITE" id="PS50879"/>
    </source>
</evidence>
<evidence type="ECO:0000313" key="14">
    <source>
        <dbReference type="Proteomes" id="UP000070422"/>
    </source>
</evidence>
<comment type="similarity">
    <text evidence="4">Belongs to the RNase H family.</text>
</comment>
<reference evidence="13 14" key="1">
    <citation type="submission" date="2016-01" db="EMBL/GenBank/DDBJ databases">
        <authorList>
            <person name="Oliw E.H."/>
        </authorList>
    </citation>
    <scope>NUCLEOTIDE SEQUENCE [LARGE SCALE GENOMIC DNA]</scope>
    <source>
        <strain evidence="13 14">KA00635</strain>
    </source>
</reference>
<dbReference type="OrthoDB" id="9811552at2"/>
<dbReference type="EMBL" id="LSCQ01000043">
    <property type="protein sequence ID" value="KXB36370.1"/>
    <property type="molecule type" value="Genomic_DNA"/>
</dbReference>
<evidence type="ECO:0000256" key="8">
    <source>
        <dbReference type="ARBA" id="ARBA00022723"/>
    </source>
</evidence>
<dbReference type="InterPro" id="IPR009027">
    <property type="entry name" value="Ribosomal_bL9/RNase_H1_N"/>
</dbReference>
<dbReference type="InterPro" id="IPR002156">
    <property type="entry name" value="RNaseH_domain"/>
</dbReference>
<dbReference type="Gene3D" id="3.30.420.10">
    <property type="entry name" value="Ribonuclease H-like superfamily/Ribonuclease H"/>
    <property type="match status" value="1"/>
</dbReference>
<dbReference type="PANTHER" id="PTHR10642">
    <property type="entry name" value="RIBONUCLEASE H1"/>
    <property type="match status" value="1"/>
</dbReference>
<gene>
    <name evidence="13" type="ORF">HMPREF3187_00880</name>
</gene>
<evidence type="ECO:0000256" key="7">
    <source>
        <dbReference type="ARBA" id="ARBA00022722"/>
    </source>
</evidence>
<dbReference type="InterPro" id="IPR011320">
    <property type="entry name" value="RNase_H1_N"/>
</dbReference>
<dbReference type="SUPFAM" id="SSF55658">
    <property type="entry name" value="L9 N-domain-like"/>
    <property type="match status" value="1"/>
</dbReference>
<organism evidence="13 14">
    <name type="scientific">Aerococcus christensenii</name>
    <dbReference type="NCBI Taxonomy" id="87541"/>
    <lineage>
        <taxon>Bacteria</taxon>
        <taxon>Bacillati</taxon>
        <taxon>Bacillota</taxon>
        <taxon>Bacilli</taxon>
        <taxon>Lactobacillales</taxon>
        <taxon>Aerococcaceae</taxon>
        <taxon>Aerococcus</taxon>
    </lineage>
</organism>
<dbReference type="RefSeq" id="WP_060936800.1">
    <property type="nucleotide sequence ID" value="NZ_CP118095.1"/>
</dbReference>
<keyword evidence="8" id="KW-0479">Metal-binding</keyword>
<evidence type="ECO:0000256" key="5">
    <source>
        <dbReference type="ARBA" id="ARBA00012180"/>
    </source>
</evidence>
<evidence type="ECO:0000256" key="3">
    <source>
        <dbReference type="ARBA" id="ARBA00004065"/>
    </source>
</evidence>
<dbReference type="GO" id="GO:0043137">
    <property type="term" value="P:DNA replication, removal of RNA primer"/>
    <property type="evidence" value="ECO:0007669"/>
    <property type="project" value="TreeGrafter"/>
</dbReference>
<evidence type="ECO:0000256" key="2">
    <source>
        <dbReference type="ARBA" id="ARBA00001946"/>
    </source>
</evidence>
<dbReference type="EC" id="3.1.26.4" evidence="5"/>
<comment type="function">
    <text evidence="3">Endonuclease that specifically degrades the RNA of RNA-DNA hybrids.</text>
</comment>
<evidence type="ECO:0000256" key="10">
    <source>
        <dbReference type="ARBA" id="ARBA00022801"/>
    </source>
</evidence>
<dbReference type="GO" id="GO:0046872">
    <property type="term" value="F:metal ion binding"/>
    <property type="evidence" value="ECO:0007669"/>
    <property type="project" value="UniProtKB-KW"/>
</dbReference>
<protein>
    <recommendedName>
        <fullName evidence="6">Ribonuclease H</fullName>
        <ecNumber evidence="5">3.1.26.4</ecNumber>
    </recommendedName>
</protein>
<dbReference type="InterPro" id="IPR036397">
    <property type="entry name" value="RNaseH_sf"/>
</dbReference>
<keyword evidence="10" id="KW-0378">Hydrolase</keyword>
<dbReference type="FunFam" id="3.40.970.10:FF:000002">
    <property type="entry name" value="Ribonuclease H"/>
    <property type="match status" value="1"/>
</dbReference>
<dbReference type="PANTHER" id="PTHR10642:SF26">
    <property type="entry name" value="RIBONUCLEASE H1"/>
    <property type="match status" value="1"/>
</dbReference>
<dbReference type="SUPFAM" id="SSF53098">
    <property type="entry name" value="Ribonuclease H-like"/>
    <property type="match status" value="1"/>
</dbReference>
<dbReference type="PROSITE" id="PS50879">
    <property type="entry name" value="RNASE_H_1"/>
    <property type="match status" value="1"/>
</dbReference>
<dbReference type="Proteomes" id="UP000070422">
    <property type="component" value="Unassembled WGS sequence"/>
</dbReference>
<evidence type="ECO:0000256" key="1">
    <source>
        <dbReference type="ARBA" id="ARBA00000077"/>
    </source>
</evidence>
<evidence type="ECO:0000256" key="6">
    <source>
        <dbReference type="ARBA" id="ARBA00017721"/>
    </source>
</evidence>
<dbReference type="CDD" id="cd09277">
    <property type="entry name" value="RNase_HI_bacteria_like"/>
    <property type="match status" value="1"/>
</dbReference>
<comment type="caution">
    <text evidence="13">The sequence shown here is derived from an EMBL/GenBank/DDBJ whole genome shotgun (WGS) entry which is preliminary data.</text>
</comment>
<name>A0A133XZP4_9LACT</name>
<dbReference type="AlphaFoldDB" id="A0A133XZP4"/>
<comment type="cofactor">
    <cofactor evidence="2">
        <name>Mg(2+)</name>
        <dbReference type="ChEBI" id="CHEBI:18420"/>
    </cofactor>
</comment>
<dbReference type="InterPro" id="IPR037056">
    <property type="entry name" value="RNase_H1_N_sf"/>
</dbReference>
<feature type="domain" description="RNase H type-1" evidence="12">
    <location>
        <begin position="60"/>
        <end position="197"/>
    </location>
</feature>
<keyword evidence="11" id="KW-0460">Magnesium</keyword>
<keyword evidence="9" id="KW-0255">Endonuclease</keyword>
<dbReference type="Pfam" id="PF00075">
    <property type="entry name" value="RNase_H"/>
    <property type="match status" value="1"/>
</dbReference>
<dbReference type="GO" id="GO:0004523">
    <property type="term" value="F:RNA-DNA hybrid ribonuclease activity"/>
    <property type="evidence" value="ECO:0007669"/>
    <property type="project" value="UniProtKB-EC"/>
</dbReference>
<proteinExistence type="inferred from homology"/>
<evidence type="ECO:0000256" key="9">
    <source>
        <dbReference type="ARBA" id="ARBA00022759"/>
    </source>
</evidence>
<dbReference type="InterPro" id="IPR050092">
    <property type="entry name" value="RNase_H"/>
</dbReference>
<dbReference type="Gene3D" id="3.40.970.10">
    <property type="entry name" value="Ribonuclease H1, N-terminal domain"/>
    <property type="match status" value="1"/>
</dbReference>
<dbReference type="STRING" id="87541.AWM71_00610"/>
<dbReference type="PATRIC" id="fig|87541.4.peg.870"/>
<accession>A0A133XZP4</accession>
<evidence type="ECO:0000313" key="13">
    <source>
        <dbReference type="EMBL" id="KXB36370.1"/>
    </source>
</evidence>
<dbReference type="GO" id="GO:0003676">
    <property type="term" value="F:nucleic acid binding"/>
    <property type="evidence" value="ECO:0007669"/>
    <property type="project" value="InterPro"/>
</dbReference>
<evidence type="ECO:0000256" key="11">
    <source>
        <dbReference type="ARBA" id="ARBA00022842"/>
    </source>
</evidence>
<evidence type="ECO:0000256" key="4">
    <source>
        <dbReference type="ARBA" id="ARBA00005300"/>
    </source>
</evidence>
<sequence>MKYYAVKKGRQPGVYTSWDACQEQIKGYSNASFKSFTDKAQAQAFVNGEKDQASESACGKEEVAVAYVDGSYNLSDKRYGFGGIVLYQGESKTFYGGGERQDLLEMRNVSGEMMAAMRAVTYALEVKAKALEIHYDYQGIGKWVSGEWQAKNAFTQAYRDYMREKGKELAITYIKVKAHSNDHYNDIADQLAKKGSFVNK</sequence>
<dbReference type="Pfam" id="PF01693">
    <property type="entry name" value="Cauli_VI"/>
    <property type="match status" value="1"/>
</dbReference>
<keyword evidence="7" id="KW-0540">Nuclease</keyword>